<comment type="caution">
    <text evidence="1">The sequence shown here is derived from an EMBL/GenBank/DDBJ whole genome shotgun (WGS) entry which is preliminary data.</text>
</comment>
<sequence>MQITIFSFRIKQDKTQSFSIGIARIKKQKTYVKELATPRHQQGDSRVLSRSEPKNQSDFPILEGHPAAQQHAEIALDTHATVKTNIKKLVKEFRIYRWSADHPTNKPFLQSYFVDLSDCGPYGKFYSKHFSSKDGPVLDALQKIKAESDSSLSYRRSCREGICGSCSMNIDGTNTVACLKPIDGDTSKPTIITPLPHMFVIKDLVVDLTNFYQQYKTIEPWLKTRKPPKDRREYRQSPEDRKKLDGLYECILCACCTTSCPSYWWNPEEFLGPAALLNAYRWIRDSRDDFTGERLQALTENQKRLYRCRTIKNCTATCPKSLNPADTINKMKTKRLLSQPVKWLESM</sequence>
<protein>
    <submittedName>
        <fullName evidence="1">Uncharacterized protein</fullName>
    </submittedName>
</protein>
<gene>
    <name evidence="1" type="ORF">Pint_26620</name>
</gene>
<accession>A0ACC0YU12</accession>
<evidence type="ECO:0000313" key="1">
    <source>
        <dbReference type="EMBL" id="KAJ0040771.1"/>
    </source>
</evidence>
<evidence type="ECO:0000313" key="2">
    <source>
        <dbReference type="Proteomes" id="UP001163603"/>
    </source>
</evidence>
<keyword evidence="2" id="KW-1185">Reference proteome</keyword>
<dbReference type="Proteomes" id="UP001163603">
    <property type="component" value="Chromosome 5"/>
</dbReference>
<organism evidence="1 2">
    <name type="scientific">Pistacia integerrima</name>
    <dbReference type="NCBI Taxonomy" id="434235"/>
    <lineage>
        <taxon>Eukaryota</taxon>
        <taxon>Viridiplantae</taxon>
        <taxon>Streptophyta</taxon>
        <taxon>Embryophyta</taxon>
        <taxon>Tracheophyta</taxon>
        <taxon>Spermatophyta</taxon>
        <taxon>Magnoliopsida</taxon>
        <taxon>eudicotyledons</taxon>
        <taxon>Gunneridae</taxon>
        <taxon>Pentapetalae</taxon>
        <taxon>rosids</taxon>
        <taxon>malvids</taxon>
        <taxon>Sapindales</taxon>
        <taxon>Anacardiaceae</taxon>
        <taxon>Pistacia</taxon>
    </lineage>
</organism>
<reference evidence="2" key="1">
    <citation type="journal article" date="2023" name="G3 (Bethesda)">
        <title>Genome assembly and association tests identify interacting loci associated with vigor, precocity, and sex in interspecific pistachio rootstocks.</title>
        <authorList>
            <person name="Palmer W."/>
            <person name="Jacygrad E."/>
            <person name="Sagayaradj S."/>
            <person name="Cavanaugh K."/>
            <person name="Han R."/>
            <person name="Bertier L."/>
            <person name="Beede B."/>
            <person name="Kafkas S."/>
            <person name="Golino D."/>
            <person name="Preece J."/>
            <person name="Michelmore R."/>
        </authorList>
    </citation>
    <scope>NUCLEOTIDE SEQUENCE [LARGE SCALE GENOMIC DNA]</scope>
</reference>
<proteinExistence type="predicted"/>
<name>A0ACC0YU12_9ROSI</name>
<dbReference type="EMBL" id="CM047740">
    <property type="protein sequence ID" value="KAJ0040771.1"/>
    <property type="molecule type" value="Genomic_DNA"/>
</dbReference>